<dbReference type="EMBL" id="BAABUJ010000005">
    <property type="protein sequence ID" value="GAA5795596.1"/>
    <property type="molecule type" value="Genomic_DNA"/>
</dbReference>
<accession>A0ABP9XLF5</accession>
<evidence type="ECO:0000313" key="1">
    <source>
        <dbReference type="EMBL" id="GAA5795596.1"/>
    </source>
</evidence>
<name>A0ABP9XLF5_9FUNG</name>
<comment type="caution">
    <text evidence="1">The sequence shown here is derived from an EMBL/GenBank/DDBJ whole genome shotgun (WGS) entry which is preliminary data.</text>
</comment>
<protein>
    <submittedName>
        <fullName evidence="1">Uncharacterized protein</fullName>
    </submittedName>
</protein>
<evidence type="ECO:0000313" key="2">
    <source>
        <dbReference type="Proteomes" id="UP001476247"/>
    </source>
</evidence>
<gene>
    <name evidence="1" type="ORF">HPULCUR_000957</name>
</gene>
<keyword evidence="2" id="KW-1185">Reference proteome</keyword>
<organism evidence="1 2">
    <name type="scientific">Helicostylum pulchrum</name>
    <dbReference type="NCBI Taxonomy" id="562976"/>
    <lineage>
        <taxon>Eukaryota</taxon>
        <taxon>Fungi</taxon>
        <taxon>Fungi incertae sedis</taxon>
        <taxon>Mucoromycota</taxon>
        <taxon>Mucoromycotina</taxon>
        <taxon>Mucoromycetes</taxon>
        <taxon>Mucorales</taxon>
        <taxon>Mucorineae</taxon>
        <taxon>Mucoraceae</taxon>
        <taxon>Helicostylum</taxon>
    </lineage>
</organism>
<proteinExistence type="predicted"/>
<dbReference type="Proteomes" id="UP001476247">
    <property type="component" value="Unassembled WGS sequence"/>
</dbReference>
<sequence length="410" mass="47557">MPTSNKRKRNKNPPTELNWVIKNQEQLSHITFFDFFQTYTRHTVTRRFRFVVEYYFNENKKNELFNQYNQWKKTGAAKIYWQQREAARSDGFSQMIQFRPDENTSTSETSAVDTEVTSSDVTSFTPEEITTVCTSEISIDEATSSISSTIRQPGENNCHVVNAAISLLTLPADQNKFVTKIILTVKRLIEDLPEEVPVNTINEFELCSRYLQAALQPMFDDSSEHVVFRWTNTICSEYKETDLKLLKKRPDGCITVTEENNREKNVGFTEVKPAVDRRNHYKVNLDLYRLSIFSKEAIDTNKLSGVLSIQAVGNWVTFYITQLKGDGLYLMTELEHLRFPLSLNELPQLLGFVDRLYNILCVFEQICLAPVDVSITEEKGRETIKSPVLRPFIVKTVNRNRVNCFEHYHH</sequence>
<reference evidence="1 2" key="1">
    <citation type="submission" date="2024-04" db="EMBL/GenBank/DDBJ databases">
        <title>genome sequences of Mucor flavus KT1a and Helicostylum pulchrum KT1b strains isolation_sourced from the surface of a dry-aged beef.</title>
        <authorList>
            <person name="Toyotome T."/>
            <person name="Hosono M."/>
            <person name="Torimaru M."/>
            <person name="Fukuda K."/>
            <person name="Mikami N."/>
        </authorList>
    </citation>
    <scope>NUCLEOTIDE SEQUENCE [LARGE SCALE GENOMIC DNA]</scope>
    <source>
        <strain evidence="1 2">KT1b</strain>
    </source>
</reference>